<dbReference type="EMBL" id="JARBDR010000342">
    <property type="protein sequence ID" value="KAJ8314246.1"/>
    <property type="molecule type" value="Genomic_DNA"/>
</dbReference>
<organism evidence="1 2">
    <name type="scientific">Tegillarca granosa</name>
    <name type="common">Malaysian cockle</name>
    <name type="synonym">Anadara granosa</name>
    <dbReference type="NCBI Taxonomy" id="220873"/>
    <lineage>
        <taxon>Eukaryota</taxon>
        <taxon>Metazoa</taxon>
        <taxon>Spiralia</taxon>
        <taxon>Lophotrochozoa</taxon>
        <taxon>Mollusca</taxon>
        <taxon>Bivalvia</taxon>
        <taxon>Autobranchia</taxon>
        <taxon>Pteriomorphia</taxon>
        <taxon>Arcoida</taxon>
        <taxon>Arcoidea</taxon>
        <taxon>Arcidae</taxon>
        <taxon>Tegillarca</taxon>
    </lineage>
</organism>
<accession>A0ABQ9FDE7</accession>
<evidence type="ECO:0000313" key="1">
    <source>
        <dbReference type="EMBL" id="KAJ8314246.1"/>
    </source>
</evidence>
<dbReference type="Proteomes" id="UP001217089">
    <property type="component" value="Unassembled WGS sequence"/>
</dbReference>
<evidence type="ECO:0000313" key="2">
    <source>
        <dbReference type="Proteomes" id="UP001217089"/>
    </source>
</evidence>
<gene>
    <name evidence="1" type="ORF">KUTeg_008807</name>
</gene>
<comment type="caution">
    <text evidence="1">The sequence shown here is derived from an EMBL/GenBank/DDBJ whole genome shotgun (WGS) entry which is preliminary data.</text>
</comment>
<protein>
    <submittedName>
        <fullName evidence="1">Uncharacterized protein</fullName>
    </submittedName>
</protein>
<keyword evidence="2" id="KW-1185">Reference proteome</keyword>
<reference evidence="1 2" key="1">
    <citation type="submission" date="2022-12" db="EMBL/GenBank/DDBJ databases">
        <title>Chromosome-level genome of Tegillarca granosa.</title>
        <authorList>
            <person name="Kim J."/>
        </authorList>
    </citation>
    <scope>NUCLEOTIDE SEQUENCE [LARGE SCALE GENOMIC DNA]</scope>
    <source>
        <strain evidence="1">Teg-2019</strain>
        <tissue evidence="1">Adductor muscle</tissue>
    </source>
</reference>
<name>A0ABQ9FDE7_TEGGR</name>
<proteinExistence type="predicted"/>
<sequence>MSGYKVQKFVGSSWLIVCSRLFNRHVVIVKLVEAFQSSHSFSKVCDKLFIAAGFRFVNCQSVLVKFVSEVLQRNNINFAEVRMMLNRLTKQASRYFSCSEKRIPALKS</sequence>